<dbReference type="Proteomes" id="UP000215453">
    <property type="component" value="Chromosome 1"/>
</dbReference>
<dbReference type="GO" id="GO:0016614">
    <property type="term" value="F:oxidoreductase activity, acting on CH-OH group of donors"/>
    <property type="evidence" value="ECO:0007669"/>
    <property type="project" value="InterPro"/>
</dbReference>
<organism evidence="7 8">
    <name type="scientific">Zymoseptoria tritici ST99CH_1A5</name>
    <dbReference type="NCBI Taxonomy" id="1276529"/>
    <lineage>
        <taxon>Eukaryota</taxon>
        <taxon>Fungi</taxon>
        <taxon>Dikarya</taxon>
        <taxon>Ascomycota</taxon>
        <taxon>Pezizomycotina</taxon>
        <taxon>Dothideomycetes</taxon>
        <taxon>Dothideomycetidae</taxon>
        <taxon>Mycosphaerellales</taxon>
        <taxon>Mycosphaerellaceae</taxon>
        <taxon>Zymoseptoria</taxon>
    </lineage>
</organism>
<dbReference type="Gene3D" id="3.30.410.40">
    <property type="match status" value="1"/>
</dbReference>
<proteinExistence type="inferred from homology"/>
<evidence type="ECO:0000256" key="5">
    <source>
        <dbReference type="SAM" id="MobiDB-lite"/>
    </source>
</evidence>
<dbReference type="GO" id="GO:0050660">
    <property type="term" value="F:flavin adenine dinucleotide binding"/>
    <property type="evidence" value="ECO:0007669"/>
    <property type="project" value="InterPro"/>
</dbReference>
<evidence type="ECO:0000256" key="4">
    <source>
        <dbReference type="ARBA" id="ARBA00022827"/>
    </source>
</evidence>
<feature type="domain" description="Glucose-methanol-choline oxidoreductase N-terminal" evidence="6">
    <location>
        <begin position="250"/>
        <end position="264"/>
    </location>
</feature>
<feature type="compositionally biased region" description="Low complexity" evidence="5">
    <location>
        <begin position="619"/>
        <end position="629"/>
    </location>
</feature>
<dbReference type="Gene3D" id="3.50.50.60">
    <property type="entry name" value="FAD/NAD(P)-binding domain"/>
    <property type="match status" value="1"/>
</dbReference>
<dbReference type="PROSITE" id="PS00624">
    <property type="entry name" value="GMC_OXRED_2"/>
    <property type="match status" value="1"/>
</dbReference>
<dbReference type="InterPro" id="IPR007867">
    <property type="entry name" value="GMC_OxRtase_C"/>
</dbReference>
<gene>
    <name evidence="7" type="ORF">ZT1A5_G1876</name>
</gene>
<evidence type="ECO:0000256" key="3">
    <source>
        <dbReference type="ARBA" id="ARBA00022630"/>
    </source>
</evidence>
<dbReference type="Pfam" id="PF00732">
    <property type="entry name" value="GMC_oxred_N"/>
    <property type="match status" value="1"/>
</dbReference>
<dbReference type="SUPFAM" id="SSF51905">
    <property type="entry name" value="FAD/NAD(P)-binding domain"/>
    <property type="match status" value="1"/>
</dbReference>
<comment type="similarity">
    <text evidence="2">Belongs to the GMC oxidoreductase family.</text>
</comment>
<dbReference type="EMBL" id="LT882676">
    <property type="protein sequence ID" value="SMY20441.1"/>
    <property type="molecule type" value="Genomic_DNA"/>
</dbReference>
<dbReference type="InterPro" id="IPR036188">
    <property type="entry name" value="FAD/NAD-bd_sf"/>
</dbReference>
<comment type="cofactor">
    <cofactor evidence="1">
        <name>FAD</name>
        <dbReference type="ChEBI" id="CHEBI:57692"/>
    </cofactor>
</comment>
<dbReference type="InterPro" id="IPR000172">
    <property type="entry name" value="GMC_OxRdtase_N"/>
</dbReference>
<dbReference type="PANTHER" id="PTHR11552">
    <property type="entry name" value="GLUCOSE-METHANOL-CHOLINE GMC OXIDOREDUCTASE"/>
    <property type="match status" value="1"/>
</dbReference>
<keyword evidence="3" id="KW-0285">Flavoprotein</keyword>
<reference evidence="7 8" key="1">
    <citation type="submission" date="2016-10" db="EMBL/GenBank/DDBJ databases">
        <authorList>
            <person name="Varghese N."/>
        </authorList>
    </citation>
    <scope>NUCLEOTIDE SEQUENCE [LARGE SCALE GENOMIC DNA]</scope>
</reference>
<dbReference type="InterPro" id="IPR012132">
    <property type="entry name" value="GMC_OxRdtase"/>
</dbReference>
<evidence type="ECO:0000256" key="1">
    <source>
        <dbReference type="ARBA" id="ARBA00001974"/>
    </source>
</evidence>
<accession>A0A1Y6LD15</accession>
<dbReference type="SUPFAM" id="SSF54373">
    <property type="entry name" value="FAD-linked reductases, C-terminal domain"/>
    <property type="match status" value="1"/>
</dbReference>
<evidence type="ECO:0000313" key="8">
    <source>
        <dbReference type="Proteomes" id="UP000215453"/>
    </source>
</evidence>
<protein>
    <recommendedName>
        <fullName evidence="6">Glucose-methanol-choline oxidoreductase N-terminal domain-containing protein</fullName>
    </recommendedName>
</protein>
<evidence type="ECO:0000259" key="6">
    <source>
        <dbReference type="PROSITE" id="PS00624"/>
    </source>
</evidence>
<feature type="compositionally biased region" description="Polar residues" evidence="5">
    <location>
        <begin position="630"/>
        <end position="641"/>
    </location>
</feature>
<evidence type="ECO:0000256" key="2">
    <source>
        <dbReference type="ARBA" id="ARBA00010790"/>
    </source>
</evidence>
<dbReference type="Pfam" id="PF05199">
    <property type="entry name" value="GMC_oxred_C"/>
    <property type="match status" value="1"/>
</dbReference>
<evidence type="ECO:0000313" key="7">
    <source>
        <dbReference type="EMBL" id="SMY20441.1"/>
    </source>
</evidence>
<sequence length="658" mass="71618">MEPPYTHIVVGAGSAGCVVAARIAENPSLNVLLLEAGPEPEISTGSQNIRRVPMKGQSETFDDRIDWNIEVGFPDGGSMHVAQAKVVGGGSSINGGTALRNAVKDCEEWVLLGNDAWGWDSVEPVYDFLEKDDLRPTKGFHPLVRTKIEGSGLIQQAFVAGAIEAGLPWVADLNATGAEGTGASPVCRNGERRISAANTFIDPIRGRRNFRIQSNAFVDRVLFSDRRATGVKLVDGSQISASCEVILAASALFSPAILQRSGVGPSALLESLAIPVLQDLPVGHNLSDHPCIPVVARPKPDAYLESDFSLQMQARWSSTMNQKAIDLQMVCFSYLFVAPGAPQPGASSRPQRSLGGSETGHVAGIGCNLNKPTSHGSVQIGSKDPLQQPVVRPNYLTTAEDRTSAREIVRLGYKIMLSRSMQSRLSLPLGITDNTIRSDNLLDKWIQSQYSSTYHFCCSCRMAAHTVVQREERCENLLQIEKEAENVYRSGVGSDESVKDGLEEVRENLDIPERAQAKSRPDGIVEDIAAEDEDEDNDNELVEGMESGDEGEEEGDDEEEDNVAETSRKLCLRPTYPSLPLPSFLSSFMPAFHHLETPWKHVSSMECRHVIQPNIASSLRARSSRTSSLDPSPQSQSTSPCDSDLETRRPQLAHGMVY</sequence>
<keyword evidence="4" id="KW-0274">FAD</keyword>
<name>A0A1Y6LD15_ZYMTR</name>
<dbReference type="AlphaFoldDB" id="A0A1Y6LD15"/>
<feature type="region of interest" description="Disordered" evidence="5">
    <location>
        <begin position="529"/>
        <end position="569"/>
    </location>
</feature>
<feature type="region of interest" description="Disordered" evidence="5">
    <location>
        <begin position="619"/>
        <end position="658"/>
    </location>
</feature>
<dbReference type="PANTHER" id="PTHR11552:SF147">
    <property type="entry name" value="CHOLINE DEHYDROGENASE, MITOCHONDRIAL"/>
    <property type="match status" value="1"/>
</dbReference>
<feature type="compositionally biased region" description="Acidic residues" evidence="5">
    <location>
        <begin position="529"/>
        <end position="563"/>
    </location>
</feature>